<protein>
    <submittedName>
        <fullName evidence="4">Gag-Pol polyprotein</fullName>
    </submittedName>
</protein>
<dbReference type="InterPro" id="IPR025724">
    <property type="entry name" value="GAG-pre-integrase_dom"/>
</dbReference>
<dbReference type="Pfam" id="PF07727">
    <property type="entry name" value="RVT_2"/>
    <property type="match status" value="1"/>
</dbReference>
<evidence type="ECO:0000259" key="3">
    <source>
        <dbReference type="Pfam" id="PF13976"/>
    </source>
</evidence>
<proteinExistence type="predicted"/>
<feature type="compositionally biased region" description="Polar residues" evidence="1">
    <location>
        <begin position="191"/>
        <end position="212"/>
    </location>
</feature>
<evidence type="ECO:0000256" key="1">
    <source>
        <dbReference type="SAM" id="MobiDB-lite"/>
    </source>
</evidence>
<comment type="caution">
    <text evidence="4">The sequence shown here is derived from an EMBL/GenBank/DDBJ whole genome shotgun (WGS) entry which is preliminary data.</text>
</comment>
<evidence type="ECO:0000313" key="4">
    <source>
        <dbReference type="EMBL" id="GEU72868.1"/>
    </source>
</evidence>
<dbReference type="Pfam" id="PF13976">
    <property type="entry name" value="gag_pre-integrs"/>
    <property type="match status" value="1"/>
</dbReference>
<evidence type="ECO:0000259" key="2">
    <source>
        <dbReference type="Pfam" id="PF07727"/>
    </source>
</evidence>
<feature type="region of interest" description="Disordered" evidence="1">
    <location>
        <begin position="191"/>
        <end position="213"/>
    </location>
</feature>
<organism evidence="4">
    <name type="scientific">Tanacetum cinerariifolium</name>
    <name type="common">Dalmatian daisy</name>
    <name type="synonym">Chrysanthemum cinerariifolium</name>
    <dbReference type="NCBI Taxonomy" id="118510"/>
    <lineage>
        <taxon>Eukaryota</taxon>
        <taxon>Viridiplantae</taxon>
        <taxon>Streptophyta</taxon>
        <taxon>Embryophyta</taxon>
        <taxon>Tracheophyta</taxon>
        <taxon>Spermatophyta</taxon>
        <taxon>Magnoliopsida</taxon>
        <taxon>eudicotyledons</taxon>
        <taxon>Gunneridae</taxon>
        <taxon>Pentapetalae</taxon>
        <taxon>asterids</taxon>
        <taxon>campanulids</taxon>
        <taxon>Asterales</taxon>
        <taxon>Asteraceae</taxon>
        <taxon>Asteroideae</taxon>
        <taxon>Anthemideae</taxon>
        <taxon>Anthemidinae</taxon>
        <taxon>Tanacetum</taxon>
    </lineage>
</organism>
<accession>A0A6L2MG13</accession>
<dbReference type="AlphaFoldDB" id="A0A6L2MG13"/>
<gene>
    <name evidence="4" type="ORF">Tci_044846</name>
</gene>
<reference evidence="4" key="1">
    <citation type="journal article" date="2019" name="Sci. Rep.">
        <title>Draft genome of Tanacetum cinerariifolium, the natural source of mosquito coil.</title>
        <authorList>
            <person name="Yamashiro T."/>
            <person name="Shiraishi A."/>
            <person name="Satake H."/>
            <person name="Nakayama K."/>
        </authorList>
    </citation>
    <scope>NUCLEOTIDE SEQUENCE</scope>
</reference>
<name>A0A6L2MG13_TANCI</name>
<feature type="domain" description="Reverse transcriptase Ty1/copia-type" evidence="2">
    <location>
        <begin position="308"/>
        <end position="374"/>
    </location>
</feature>
<feature type="domain" description="GAG-pre-integrase" evidence="3">
    <location>
        <begin position="86"/>
        <end position="157"/>
    </location>
</feature>
<dbReference type="InterPro" id="IPR013103">
    <property type="entry name" value="RVT_2"/>
</dbReference>
<sequence length="403" mass="46154">MKLLGIANVAKWCQTCPINLLEAHKCGEISGYGSVRFGNDQFAPILGYEDLVQGNIMIKRVYYVKGLNRNLFSGNDLLMGNHGSDLYIIFLQETSSPTPICFIEKASPTQAWLWHRRLSHLNFDTINLLSKKDIMNGLPKLKYVKDQLCSSCDWVKQSKAHSRQRLPLYDEFFTTGNSSVSKSFALFDNSTQQDTQPTTNVQPTTEPITPTTVHAKENDDNQAINARFELYELSTQSIHRYKNLLSLPHAINPSKPVQTRRQLSIDPKMCMFVLVVSIVEPKNIKEVMVDHAWIEAVQEYLHQFDRLKMDVKTDFLNGPLKDEVYVAQPDGFVDPDHPEKVYRLKKALFRLKQAPRAWCNELLNFLMSKGFTKGLGEYLFEGKCKKSGTILLTYVEYFTNHTK</sequence>
<dbReference type="EMBL" id="BKCJ010006578">
    <property type="protein sequence ID" value="GEU72868.1"/>
    <property type="molecule type" value="Genomic_DNA"/>
</dbReference>